<name>A0A6J4HHS8_9ACTN</name>
<feature type="non-terminal residue" evidence="2">
    <location>
        <position position="214"/>
    </location>
</feature>
<feature type="compositionally biased region" description="Basic residues" evidence="1">
    <location>
        <begin position="91"/>
        <end position="108"/>
    </location>
</feature>
<feature type="compositionally biased region" description="Basic residues" evidence="1">
    <location>
        <begin position="18"/>
        <end position="27"/>
    </location>
</feature>
<gene>
    <name evidence="2" type="ORF">AVDCRST_MAG20-879</name>
</gene>
<keyword evidence="2" id="KW-0378">Hydrolase</keyword>
<feature type="non-terminal residue" evidence="2">
    <location>
        <position position="1"/>
    </location>
</feature>
<evidence type="ECO:0000313" key="2">
    <source>
        <dbReference type="EMBL" id="CAA9223670.1"/>
    </source>
</evidence>
<organism evidence="2">
    <name type="scientific">uncultured Acidimicrobiales bacterium</name>
    <dbReference type="NCBI Taxonomy" id="310071"/>
    <lineage>
        <taxon>Bacteria</taxon>
        <taxon>Bacillati</taxon>
        <taxon>Actinomycetota</taxon>
        <taxon>Acidimicrobiia</taxon>
        <taxon>Acidimicrobiales</taxon>
        <taxon>environmental samples</taxon>
    </lineage>
</organism>
<feature type="compositionally biased region" description="Low complexity" evidence="1">
    <location>
        <begin position="29"/>
        <end position="45"/>
    </location>
</feature>
<feature type="compositionally biased region" description="Basic and acidic residues" evidence="1">
    <location>
        <begin position="56"/>
        <end position="68"/>
    </location>
</feature>
<dbReference type="AlphaFoldDB" id="A0A6J4HHS8"/>
<feature type="compositionally biased region" description="Basic residues" evidence="1">
    <location>
        <begin position="184"/>
        <end position="214"/>
    </location>
</feature>
<reference evidence="2" key="1">
    <citation type="submission" date="2020-02" db="EMBL/GenBank/DDBJ databases">
        <authorList>
            <person name="Meier V. D."/>
        </authorList>
    </citation>
    <scope>NUCLEOTIDE SEQUENCE</scope>
    <source>
        <strain evidence="2">AVDCRST_MAG20</strain>
    </source>
</reference>
<evidence type="ECO:0000256" key="1">
    <source>
        <dbReference type="SAM" id="MobiDB-lite"/>
    </source>
</evidence>
<feature type="compositionally biased region" description="Low complexity" evidence="1">
    <location>
        <begin position="124"/>
        <end position="135"/>
    </location>
</feature>
<feature type="compositionally biased region" description="Basic residues" evidence="1">
    <location>
        <begin position="157"/>
        <end position="173"/>
    </location>
</feature>
<proteinExistence type="predicted"/>
<dbReference type="EMBL" id="CADCSY010000035">
    <property type="protein sequence ID" value="CAA9223670.1"/>
    <property type="molecule type" value="Genomic_DNA"/>
</dbReference>
<dbReference type="EC" id="3.1.1.31" evidence="2"/>
<sequence>GARRPRRLRGAGGGGVAPHHRPLRWGHSRGVLPGAGRPGRPAAVGGDHRALRRRALGADRRPGVERAPRPHGPGRRGRTGGRALDEGSRCRAGRRCRRLRRHRRRGCAHRRDPPRPGRGRPHRLAVPGVGGARRAAGPRRRHRRRPPPPPPPDPHLPGHRHRPPRRRHRRRSRQGAGMGPPLCRGRRAGGPHQRRAGGVARRPRGRRRHPRAGL</sequence>
<accession>A0A6J4HHS8</accession>
<dbReference type="GO" id="GO:0017057">
    <property type="term" value="F:6-phosphogluconolactonase activity"/>
    <property type="evidence" value="ECO:0007669"/>
    <property type="project" value="UniProtKB-EC"/>
</dbReference>
<feature type="compositionally biased region" description="Basic residues" evidence="1">
    <location>
        <begin position="136"/>
        <end position="146"/>
    </location>
</feature>
<protein>
    <submittedName>
        <fullName evidence="2">6-phosphogluconolactonase, eukaryotic type</fullName>
        <ecNumber evidence="2">3.1.1.31</ecNumber>
    </submittedName>
</protein>
<feature type="region of interest" description="Disordered" evidence="1">
    <location>
        <begin position="1"/>
        <end position="214"/>
    </location>
</feature>